<dbReference type="EMBL" id="OOIP01000130">
    <property type="protein sequence ID" value="SPO42310.1"/>
    <property type="molecule type" value="Genomic_DNA"/>
</dbReference>
<dbReference type="GO" id="GO:0033314">
    <property type="term" value="P:mitotic DNA replication checkpoint signaling"/>
    <property type="evidence" value="ECO:0007669"/>
    <property type="project" value="TreeGrafter"/>
</dbReference>
<feature type="compositionally biased region" description="Low complexity" evidence="2">
    <location>
        <begin position="1124"/>
        <end position="1134"/>
    </location>
</feature>
<evidence type="ECO:0000256" key="2">
    <source>
        <dbReference type="SAM" id="MobiDB-lite"/>
    </source>
</evidence>
<feature type="region of interest" description="Disordered" evidence="2">
    <location>
        <begin position="1120"/>
        <end position="1202"/>
    </location>
</feature>
<feature type="region of interest" description="Disordered" evidence="2">
    <location>
        <begin position="399"/>
        <end position="491"/>
    </location>
</feature>
<dbReference type="CDD" id="cd17731">
    <property type="entry name" value="BRCT_TopBP1_rpt2_like"/>
    <property type="match status" value="1"/>
</dbReference>
<feature type="domain" description="BRCT" evidence="3">
    <location>
        <begin position="78"/>
        <end position="150"/>
    </location>
</feature>
<dbReference type="Gene3D" id="3.40.50.10190">
    <property type="entry name" value="BRCT domain"/>
    <property type="match status" value="5"/>
</dbReference>
<evidence type="ECO:0000313" key="5">
    <source>
        <dbReference type="Proteomes" id="UP000323386"/>
    </source>
</evidence>
<gene>
    <name evidence="4" type="ORF">PSFLO_07793</name>
</gene>
<feature type="region of interest" description="Disordered" evidence="2">
    <location>
        <begin position="1"/>
        <end position="58"/>
    </location>
</feature>
<dbReference type="SMART" id="SM00292">
    <property type="entry name" value="BRCT"/>
    <property type="match status" value="5"/>
</dbReference>
<feature type="compositionally biased region" description="Low complexity" evidence="2">
    <location>
        <begin position="29"/>
        <end position="38"/>
    </location>
</feature>
<feature type="compositionally biased region" description="Basic and acidic residues" evidence="2">
    <location>
        <begin position="329"/>
        <end position="345"/>
    </location>
</feature>
<evidence type="ECO:0000256" key="1">
    <source>
        <dbReference type="ARBA" id="ARBA00022737"/>
    </source>
</evidence>
<feature type="domain" description="BRCT" evidence="3">
    <location>
        <begin position="492"/>
        <end position="590"/>
    </location>
</feature>
<proteinExistence type="predicted"/>
<feature type="compositionally biased region" description="Basic residues" evidence="2">
    <location>
        <begin position="1"/>
        <end position="11"/>
    </location>
</feature>
<dbReference type="SUPFAM" id="SSF52113">
    <property type="entry name" value="BRCT domain"/>
    <property type="match status" value="4"/>
</dbReference>
<organism evidence="4 5">
    <name type="scientific">Pseudozyma flocculosa</name>
    <dbReference type="NCBI Taxonomy" id="84751"/>
    <lineage>
        <taxon>Eukaryota</taxon>
        <taxon>Fungi</taxon>
        <taxon>Dikarya</taxon>
        <taxon>Basidiomycota</taxon>
        <taxon>Ustilaginomycotina</taxon>
        <taxon>Ustilaginomycetes</taxon>
        <taxon>Ustilaginales</taxon>
        <taxon>Ustilaginaceae</taxon>
        <taxon>Pseudozyma</taxon>
    </lineage>
</organism>
<dbReference type="AlphaFoldDB" id="A0A5C3FDG3"/>
<dbReference type="GO" id="GO:0007095">
    <property type="term" value="P:mitotic G2 DNA damage checkpoint signaling"/>
    <property type="evidence" value="ECO:0007669"/>
    <property type="project" value="TreeGrafter"/>
</dbReference>
<name>A0A5C3FDG3_9BASI</name>
<feature type="domain" description="BRCT" evidence="3">
    <location>
        <begin position="768"/>
        <end position="834"/>
    </location>
</feature>
<feature type="compositionally biased region" description="Low complexity" evidence="2">
    <location>
        <begin position="314"/>
        <end position="324"/>
    </location>
</feature>
<evidence type="ECO:0000313" key="4">
    <source>
        <dbReference type="EMBL" id="SPO42310.1"/>
    </source>
</evidence>
<reference evidence="4 5" key="1">
    <citation type="submission" date="2018-03" db="EMBL/GenBank/DDBJ databases">
        <authorList>
            <person name="Guldener U."/>
        </authorList>
    </citation>
    <scope>NUCLEOTIDE SEQUENCE [LARGE SCALE GENOMIC DNA]</scope>
    <source>
        <strain evidence="4 5">DAOM196992</strain>
    </source>
</reference>
<dbReference type="PANTHER" id="PTHR13561">
    <property type="entry name" value="DNA REPLICATION REGULATOR DPB11-RELATED"/>
    <property type="match status" value="1"/>
</dbReference>
<feature type="region of interest" description="Disordered" evidence="2">
    <location>
        <begin position="685"/>
        <end position="736"/>
    </location>
</feature>
<feature type="region of interest" description="Disordered" evidence="2">
    <location>
        <begin position="543"/>
        <end position="563"/>
    </location>
</feature>
<keyword evidence="4" id="KW-0413">Isomerase</keyword>
<keyword evidence="5" id="KW-1185">Reference proteome</keyword>
<dbReference type="Pfam" id="PF00533">
    <property type="entry name" value="BRCT"/>
    <property type="match status" value="1"/>
</dbReference>
<dbReference type="PROSITE" id="PS50172">
    <property type="entry name" value="BRCT"/>
    <property type="match status" value="5"/>
</dbReference>
<dbReference type="GO" id="GO:0006270">
    <property type="term" value="P:DNA replication initiation"/>
    <property type="evidence" value="ECO:0007669"/>
    <property type="project" value="TreeGrafter"/>
</dbReference>
<dbReference type="CDD" id="cd00027">
    <property type="entry name" value="BRCT"/>
    <property type="match status" value="3"/>
</dbReference>
<feature type="domain" description="BRCT" evidence="3">
    <location>
        <begin position="170"/>
        <end position="280"/>
    </location>
</feature>
<sequence>MNRLSRSHRSTKIPNVKLRPAAAPDTNASTSSSGPSSSKRSRAHNDARDHLEDDEHFRQLRDDGVDRGAHIDADFIGGSARPLRGAIISMTGLGEAKLTLTAYATEMGAQVEGNLTEDVTHLIAERPGSEKYRCALELGMHIVHPDWITEMREKWLDGQDVDPEDLQDAYRLRPLEGVTLAFAGCSTADRRAFKKLASALGATVSNELRFDGSITHLVSGTADPRASESIRYVVHFQQRARSGIEGTKEDAAASILVVRPEWLNDCQDADGCLDEADYSVFAPPPDSSLRKELIARAVQKIPSPFTRRTAFNTRSRSAASQQSQKRPRLALEREASGDLSTHGDDGLATGRGGHDGRERGQEEEEEEAVIRISRRANQGEGGAAGNDSFARVMSQIVPMRQPGEGEGPASGDGHLPPPKRLPTSKARGGGGLLSMSRASSFAEAQQPIKRSLSTRRRSDEAATRPAADDVDAEAKADAGDLGRSTDDAATSAKPGVFAGLTIRINMPSTSVIPVMQTTLTKAGAKVLVGDDAGSADYCVVHSSGEQPARASRGDRSPRRPAAGRGRLVTQRWVEYCLHTETLVEPEMYFAGFPAEARLPLQEAAGLRVLVLGFPEGGAEAYHARRLLEEVGCTVVERLRGSTLTHVLCATDESRNSTKATRAASVGIPLVSLDWLQAARMQGRIDPSGHPIAVPDRSVSRSHSESLSRNSLGVQGRRPPFRSTSGGGLPGAASQSLHDEASQLGGVEAPLAGCFVACARSIVTGTIAIEKRAFTLGATFQAAPDSSTTHLLHQGPERQAPDLRTLAPGAVVVHPTWLDQCYEKRARIDERLFPPSLNPHKSLATAVSAPDVEESIGKRLGSSQATLAPTSQHGAVAAAKPWHRSLSAGTSMGGDGASAAAVARGEAVTLGRTDRHDYEVASLREERGRSASPLAIEPLDTGDDEETMADVSADLGGVGEETAARGEQRRGSPLQPLQETLDKEAAADQVMALLRSRALEQSAKRRSRQPPRSRKQRRSNEADVAVAAESAGTGSTSSTSTSSWHTAVSAAERVLALQAEKEAQRAAEAAAHGISLGLDRGATAMPSSTQGVFDASLRVVYDDPAARKERQKLLDLVGREERDAAAAAAAAADGAVESETLTERDQVPRRSSSSSSSAAATKVDDDEGRGESRGFGAGVRRSPRKSESPTKRPVVRRQPLARR</sequence>
<feature type="region of interest" description="Disordered" evidence="2">
    <location>
        <begin position="305"/>
        <end position="386"/>
    </location>
</feature>
<dbReference type="Pfam" id="PF12738">
    <property type="entry name" value="PTCB-BRCT"/>
    <property type="match status" value="2"/>
</dbReference>
<accession>A0A5C3FDG3</accession>
<dbReference type="InterPro" id="IPR059215">
    <property type="entry name" value="BRCT2_TopBP1-like"/>
</dbReference>
<dbReference type="GO" id="GO:0016853">
    <property type="term" value="F:isomerase activity"/>
    <property type="evidence" value="ECO:0007669"/>
    <property type="project" value="UniProtKB-KW"/>
</dbReference>
<feature type="region of interest" description="Disordered" evidence="2">
    <location>
        <begin position="922"/>
        <end position="944"/>
    </location>
</feature>
<dbReference type="OrthoDB" id="251770at2759"/>
<feature type="compositionally biased region" description="Basic and acidic residues" evidence="2">
    <location>
        <begin position="472"/>
        <end position="486"/>
    </location>
</feature>
<protein>
    <submittedName>
        <fullName evidence="4">Related to DNA topoisomerase II binding protein</fullName>
    </submittedName>
</protein>
<feature type="compositionally biased region" description="Basic residues" evidence="2">
    <location>
        <begin position="1003"/>
        <end position="1016"/>
    </location>
</feature>
<dbReference type="InterPro" id="IPR001357">
    <property type="entry name" value="BRCT_dom"/>
</dbReference>
<keyword evidence="1" id="KW-0677">Repeat</keyword>
<feature type="domain" description="BRCT" evidence="3">
    <location>
        <begin position="605"/>
        <end position="675"/>
    </location>
</feature>
<feature type="compositionally biased region" description="Basic residues" evidence="2">
    <location>
        <begin position="1192"/>
        <end position="1202"/>
    </location>
</feature>
<evidence type="ECO:0000259" key="3">
    <source>
        <dbReference type="PROSITE" id="PS50172"/>
    </source>
</evidence>
<dbReference type="InterPro" id="IPR036420">
    <property type="entry name" value="BRCT_dom_sf"/>
</dbReference>
<feature type="compositionally biased region" description="Low complexity" evidence="2">
    <location>
        <begin position="1023"/>
        <end position="1044"/>
    </location>
</feature>
<dbReference type="Proteomes" id="UP000323386">
    <property type="component" value="Unassembled WGS sequence"/>
</dbReference>
<feature type="compositionally biased region" description="Basic and acidic residues" evidence="2">
    <location>
        <begin position="43"/>
        <end position="58"/>
    </location>
</feature>
<feature type="region of interest" description="Disordered" evidence="2">
    <location>
        <begin position="998"/>
        <end position="1044"/>
    </location>
</feature>
<dbReference type="PANTHER" id="PTHR13561:SF20">
    <property type="entry name" value="DNA TOPOISOMERASE 2-BINDING PROTEIN 1"/>
    <property type="match status" value="1"/>
</dbReference>
<feature type="compositionally biased region" description="Low complexity" evidence="2">
    <location>
        <begin position="1150"/>
        <end position="1159"/>
    </location>
</feature>